<protein>
    <submittedName>
        <fullName evidence="1">Uncharacterized protein</fullName>
    </submittedName>
</protein>
<proteinExistence type="predicted"/>
<accession>A0A232F0J9</accession>
<evidence type="ECO:0000313" key="2">
    <source>
        <dbReference type="Proteomes" id="UP000215335"/>
    </source>
</evidence>
<gene>
    <name evidence="1" type="ORF">TSAR_002117</name>
</gene>
<dbReference type="AlphaFoldDB" id="A0A232F0J9"/>
<reference evidence="1 2" key="1">
    <citation type="journal article" date="2017" name="Curr. Biol.">
        <title>The Evolution of Venom by Co-option of Single-Copy Genes.</title>
        <authorList>
            <person name="Martinson E.O."/>
            <person name="Mrinalini"/>
            <person name="Kelkar Y.D."/>
            <person name="Chang C.H."/>
            <person name="Werren J.H."/>
        </authorList>
    </citation>
    <scope>NUCLEOTIDE SEQUENCE [LARGE SCALE GENOMIC DNA]</scope>
    <source>
        <strain evidence="1 2">Alberta</strain>
        <tissue evidence="1">Whole body</tissue>
    </source>
</reference>
<comment type="caution">
    <text evidence="1">The sequence shown here is derived from an EMBL/GenBank/DDBJ whole genome shotgun (WGS) entry which is preliminary data.</text>
</comment>
<sequence length="141" mass="15849">MKIFSSPVVDFPSLYRYRSNPFRVNRDDRYALPLLPIRYRSTERRSMRITERNHVSSLHSRITGRLPSRLMPSLPSTVQRSGGPAICGHNTPDASLSSRKQHRSLSFSRHLHTLGSPRRGAAAGSSACCDRYRAAPSVCLL</sequence>
<name>A0A232F0J9_9HYME</name>
<dbReference type="EMBL" id="NNAY01001412">
    <property type="protein sequence ID" value="OXU24063.1"/>
    <property type="molecule type" value="Genomic_DNA"/>
</dbReference>
<evidence type="ECO:0000313" key="1">
    <source>
        <dbReference type="EMBL" id="OXU24063.1"/>
    </source>
</evidence>
<keyword evidence="2" id="KW-1185">Reference proteome</keyword>
<organism evidence="1 2">
    <name type="scientific">Trichomalopsis sarcophagae</name>
    <dbReference type="NCBI Taxonomy" id="543379"/>
    <lineage>
        <taxon>Eukaryota</taxon>
        <taxon>Metazoa</taxon>
        <taxon>Ecdysozoa</taxon>
        <taxon>Arthropoda</taxon>
        <taxon>Hexapoda</taxon>
        <taxon>Insecta</taxon>
        <taxon>Pterygota</taxon>
        <taxon>Neoptera</taxon>
        <taxon>Endopterygota</taxon>
        <taxon>Hymenoptera</taxon>
        <taxon>Apocrita</taxon>
        <taxon>Proctotrupomorpha</taxon>
        <taxon>Chalcidoidea</taxon>
        <taxon>Pteromalidae</taxon>
        <taxon>Pteromalinae</taxon>
        <taxon>Trichomalopsis</taxon>
    </lineage>
</organism>
<dbReference type="Proteomes" id="UP000215335">
    <property type="component" value="Unassembled WGS sequence"/>
</dbReference>